<evidence type="ECO:0000313" key="14">
    <source>
        <dbReference type="WBParaSite" id="maker-uti_cns_0012603-snap-gene-0.2-mRNA-1"/>
    </source>
</evidence>
<dbReference type="AlphaFoldDB" id="A0A1I8IH50"/>
<keyword evidence="13" id="KW-1185">Reference proteome</keyword>
<evidence type="ECO:0000256" key="7">
    <source>
        <dbReference type="ARBA" id="ARBA00022801"/>
    </source>
</evidence>
<feature type="transmembrane region" description="Helical" evidence="12">
    <location>
        <begin position="749"/>
        <end position="770"/>
    </location>
</feature>
<evidence type="ECO:0000256" key="1">
    <source>
        <dbReference type="ARBA" id="ARBA00001261"/>
    </source>
</evidence>
<evidence type="ECO:0000256" key="8">
    <source>
        <dbReference type="ARBA" id="ARBA00022989"/>
    </source>
</evidence>
<feature type="compositionally biased region" description="Pro residues" evidence="11">
    <location>
        <begin position="81"/>
        <end position="90"/>
    </location>
</feature>
<feature type="compositionally biased region" description="Basic and acidic residues" evidence="11">
    <location>
        <begin position="293"/>
        <end position="400"/>
    </location>
</feature>
<accession>A0A1I8IH50</accession>
<feature type="region of interest" description="Disordered" evidence="11">
    <location>
        <begin position="275"/>
        <end position="444"/>
    </location>
</feature>
<keyword evidence="9 12" id="KW-0472">Membrane</keyword>
<dbReference type="GO" id="GO:0046856">
    <property type="term" value="P:phosphatidylinositol dephosphorylation"/>
    <property type="evidence" value="ECO:0007669"/>
    <property type="project" value="InterPro"/>
</dbReference>
<dbReference type="Proteomes" id="UP000095280">
    <property type="component" value="Unplaced"/>
</dbReference>
<feature type="compositionally biased region" description="Basic residues" evidence="11">
    <location>
        <begin position="410"/>
        <end position="429"/>
    </location>
</feature>
<evidence type="ECO:0000256" key="3">
    <source>
        <dbReference type="ARBA" id="ARBA00004155"/>
    </source>
</evidence>
<evidence type="ECO:0000313" key="13">
    <source>
        <dbReference type="Proteomes" id="UP000095280"/>
    </source>
</evidence>
<dbReference type="GO" id="GO:0034597">
    <property type="term" value="F:phosphatidylinositol-4,5-bisphosphate 4-phosphatase activity"/>
    <property type="evidence" value="ECO:0007669"/>
    <property type="project" value="UniProtKB-EC"/>
</dbReference>
<evidence type="ECO:0000256" key="2">
    <source>
        <dbReference type="ARBA" id="ARBA00004107"/>
    </source>
</evidence>
<feature type="region of interest" description="Disordered" evidence="11">
    <location>
        <begin position="642"/>
        <end position="665"/>
    </location>
</feature>
<proteinExistence type="predicted"/>
<keyword evidence="8 12" id="KW-1133">Transmembrane helix</keyword>
<comment type="subcellular location">
    <subcellularLocation>
        <location evidence="2">Late endosome membrane</location>
        <topology evidence="2">Multi-pass membrane protein</topology>
    </subcellularLocation>
    <subcellularLocation>
        <location evidence="3">Lysosome membrane</location>
        <topology evidence="3">Multi-pass membrane protein</topology>
    </subcellularLocation>
</comment>
<evidence type="ECO:0000256" key="12">
    <source>
        <dbReference type="SAM" id="Phobius"/>
    </source>
</evidence>
<feature type="compositionally biased region" description="Polar residues" evidence="11">
    <location>
        <begin position="652"/>
        <end position="662"/>
    </location>
</feature>
<feature type="compositionally biased region" description="Basic and acidic residues" evidence="11">
    <location>
        <begin position="431"/>
        <end position="441"/>
    </location>
</feature>
<dbReference type="WBParaSite" id="maker-uti_cns_0012603-snap-gene-0.2-mRNA-1">
    <property type="protein sequence ID" value="maker-uti_cns_0012603-snap-gene-0.2-mRNA-1"/>
    <property type="gene ID" value="maker-uti_cns_0012603-snap-gene-0.2"/>
</dbReference>
<evidence type="ECO:0000256" key="6">
    <source>
        <dbReference type="ARBA" id="ARBA00022753"/>
    </source>
</evidence>
<dbReference type="Pfam" id="PF09788">
    <property type="entry name" value="Tmemb_55A"/>
    <property type="match status" value="1"/>
</dbReference>
<evidence type="ECO:0000256" key="11">
    <source>
        <dbReference type="SAM" id="MobiDB-lite"/>
    </source>
</evidence>
<organism evidence="13 14">
    <name type="scientific">Macrostomum lignano</name>
    <dbReference type="NCBI Taxonomy" id="282301"/>
    <lineage>
        <taxon>Eukaryota</taxon>
        <taxon>Metazoa</taxon>
        <taxon>Spiralia</taxon>
        <taxon>Lophotrochozoa</taxon>
        <taxon>Platyhelminthes</taxon>
        <taxon>Rhabditophora</taxon>
        <taxon>Macrostomorpha</taxon>
        <taxon>Macrostomida</taxon>
        <taxon>Macrostomidae</taxon>
        <taxon>Macrostomum</taxon>
    </lineage>
</organism>
<dbReference type="PANTHER" id="PTHR21014:SF6">
    <property type="entry name" value="PHOSPHATIDYLINOSITOL-4,5-BISPHOSPHATE 4-PHOSPHATASE"/>
    <property type="match status" value="1"/>
</dbReference>
<comment type="catalytic activity">
    <reaction evidence="1">
        <text>a 1,2-diacyl-sn-glycero-3-phospho-(1D-myo-inositol-4,5-bisphosphate) + H2O = a 1,2-diacyl-sn-glycero-3-phospho-(1D-myo-inositol-5-phosphate) + phosphate</text>
        <dbReference type="Rhea" id="RHEA:25674"/>
        <dbReference type="ChEBI" id="CHEBI:15377"/>
        <dbReference type="ChEBI" id="CHEBI:43474"/>
        <dbReference type="ChEBI" id="CHEBI:57795"/>
        <dbReference type="ChEBI" id="CHEBI:58456"/>
        <dbReference type="EC" id="3.1.3.78"/>
    </reaction>
</comment>
<feature type="transmembrane region" description="Helical" evidence="12">
    <location>
        <begin position="516"/>
        <end position="539"/>
    </location>
</feature>
<protein>
    <recommendedName>
        <fullName evidence="4">phosphatidylinositol-4,5-bisphosphate 4-phosphatase</fullName>
        <ecNumber evidence="4">3.1.3.78</ecNumber>
    </recommendedName>
</protein>
<keyword evidence="5 12" id="KW-0812">Transmembrane</keyword>
<feature type="compositionally biased region" description="Polar residues" evidence="11">
    <location>
        <begin position="58"/>
        <end position="78"/>
    </location>
</feature>
<feature type="transmembrane region" description="Helical" evidence="12">
    <location>
        <begin position="717"/>
        <end position="737"/>
    </location>
</feature>
<dbReference type="GO" id="GO:0005765">
    <property type="term" value="C:lysosomal membrane"/>
    <property type="evidence" value="ECO:0007669"/>
    <property type="project" value="UniProtKB-SubCell"/>
</dbReference>
<name>A0A1I8IH50_9PLAT</name>
<dbReference type="GO" id="GO:0030670">
    <property type="term" value="C:phagocytic vesicle membrane"/>
    <property type="evidence" value="ECO:0007669"/>
    <property type="project" value="TreeGrafter"/>
</dbReference>
<reference evidence="14" key="1">
    <citation type="submission" date="2016-11" db="UniProtKB">
        <authorList>
            <consortium name="WormBaseParasite"/>
        </authorList>
    </citation>
    <scope>IDENTIFICATION</scope>
</reference>
<keyword evidence="7" id="KW-0378">Hydrolase</keyword>
<evidence type="ECO:0000256" key="5">
    <source>
        <dbReference type="ARBA" id="ARBA00022692"/>
    </source>
</evidence>
<keyword evidence="6" id="KW-0967">Endosome</keyword>
<dbReference type="Gene3D" id="1.10.287.1490">
    <property type="match status" value="1"/>
</dbReference>
<dbReference type="GO" id="GO:0005886">
    <property type="term" value="C:plasma membrane"/>
    <property type="evidence" value="ECO:0007669"/>
    <property type="project" value="TreeGrafter"/>
</dbReference>
<dbReference type="PANTHER" id="PTHR21014">
    <property type="entry name" value="PHOSPHATIDYLINOSITOL-4,5-BISPHOSPHATE 4-PHOSPHATASE"/>
    <property type="match status" value="1"/>
</dbReference>
<evidence type="ECO:0000256" key="9">
    <source>
        <dbReference type="ARBA" id="ARBA00023136"/>
    </source>
</evidence>
<keyword evidence="10" id="KW-0458">Lysosome</keyword>
<sequence>VTRPLCFSLNSLANRPRKNSDSSSSTSRWQYNRRFWHSIIKLDPGLLAEHRSIGFSRSTMPSDTSCTRIRSRATSLSQAEEPPPPLPPASDPASSFAPPPMQLLRAAEDSRRTCFIENWGCRIKTRELLHSPYTSLKQFIGMLMPFQGDAQASTIGALQTEVDAEVQLKSLSNGDFHFNLGLDADASDLLDSLGWRLQIDESLVQPQPVAVPVNRDLIDFFKDVNCPISVSANETLASRVSTFCLTVCTILSKLSICNSNGSSCRVLANTCGSKSAESADPADRFGGQPNKVSRTEGELSRTEGKLSRSRTELSRIEGELSRTERELSRTKGELSRTEGKISRTERELSRTNRTELSRTEGELSRSRTELSRTEGELSRSRTELSRTEGELSRTERELSRTKSQQDQAKSHRGRAKSHRARAKSHRGRAKSQQDRVSRSRAEQNLVASTQTSLLDRCFQGRKDKQIPKTRRHLQEAKKSTMRGPLFVFKVSSEWIRTWPIHYGVSFQNMELEQELVAFRFFLLLMKQMLMLSLPMYMLLLKTHQHEATETAVSVTVTPTSPGFTTINCQICSSVISLEGKYNQHVVKCQQCGEATPIKSAPPGKKYVRCACNCLLICKATGRRIACPRENCKRIITLTGGGGTGGGSHADYGTNSQPQQQRGSDVAFSPGPGQVQCLCGHCGAAFTVPEPASSPLARCPQCRKVSSVGPHYVRTRSIACISTGLALLTAAVLVMAFTWNSAVTSSRGLFALYVGLMSLSFGFLIRGAFYCRTKVSIVESRGIAT</sequence>
<evidence type="ECO:0000256" key="4">
    <source>
        <dbReference type="ARBA" id="ARBA00012936"/>
    </source>
</evidence>
<dbReference type="InterPro" id="IPR019178">
    <property type="entry name" value="PtdIns-P2-Ptase"/>
</dbReference>
<evidence type="ECO:0000256" key="10">
    <source>
        <dbReference type="ARBA" id="ARBA00023228"/>
    </source>
</evidence>
<dbReference type="EC" id="3.1.3.78" evidence="4"/>
<feature type="region of interest" description="Disordered" evidence="11">
    <location>
        <begin position="58"/>
        <end position="99"/>
    </location>
</feature>
<dbReference type="GO" id="GO:0031902">
    <property type="term" value="C:late endosome membrane"/>
    <property type="evidence" value="ECO:0007669"/>
    <property type="project" value="UniProtKB-SubCell"/>
</dbReference>